<dbReference type="UniPathway" id="UPA00251">
    <property type="reaction ID" value="UER00323"/>
</dbReference>
<comment type="cofactor">
    <cofactor evidence="14 16">
        <name>[4Fe-4S] cluster</name>
        <dbReference type="ChEBI" id="CHEBI:49883"/>
    </cofactor>
    <text evidence="14 16">Binds 1 [4Fe-4S] cluster. The cluster is coordinated with 3 cysteines and an exchangeable S-adenosyl-L-methionine.</text>
</comment>
<keyword evidence="9 14" id="KW-0560">Oxidoreductase</keyword>
<keyword evidence="19" id="KW-1185">Reference proteome</keyword>
<dbReference type="RefSeq" id="WP_104711215.1">
    <property type="nucleotide sequence ID" value="NZ_PTRA01000001.1"/>
</dbReference>
<organism evidence="18 19">
    <name type="scientific">Siphonobacter curvatus</name>
    <dbReference type="NCBI Taxonomy" id="2094562"/>
    <lineage>
        <taxon>Bacteria</taxon>
        <taxon>Pseudomonadati</taxon>
        <taxon>Bacteroidota</taxon>
        <taxon>Cytophagia</taxon>
        <taxon>Cytophagales</taxon>
        <taxon>Cytophagaceae</taxon>
        <taxon>Siphonobacter</taxon>
    </lineage>
</organism>
<dbReference type="EC" id="1.3.98.3" evidence="14"/>
<dbReference type="GO" id="GO:0046872">
    <property type="term" value="F:metal ion binding"/>
    <property type="evidence" value="ECO:0007669"/>
    <property type="project" value="UniProtKB-KW"/>
</dbReference>
<evidence type="ECO:0000259" key="17">
    <source>
        <dbReference type="PROSITE" id="PS51918"/>
    </source>
</evidence>
<evidence type="ECO:0000256" key="9">
    <source>
        <dbReference type="ARBA" id="ARBA00023002"/>
    </source>
</evidence>
<dbReference type="AlphaFoldDB" id="A0A2S7IPK5"/>
<evidence type="ECO:0000256" key="6">
    <source>
        <dbReference type="ARBA" id="ARBA00022490"/>
    </source>
</evidence>
<feature type="binding site" evidence="15">
    <location>
        <position position="241"/>
    </location>
    <ligand>
        <name>S-adenosyl-L-methionine</name>
        <dbReference type="ChEBI" id="CHEBI:59789"/>
        <label>2</label>
    </ligand>
</feature>
<sequence>METSLLKKYDVAGPRYTSYPTVPYWETDTFTTEQWKDRLLDKFIRSDRSVSLYVHLPYCESLCTFCGCHKRITKNHAVERPYLETVLREWQLYLDLFPSRPELAEMHFGGGTPTFFTAQNLAWFVEQLLKGTTAVEQPDFGFEGHPNNTTFEHLQALADLGFRRVSFGVQDYDPRVQQAIHRIQPFERVKIATENARRAGYSSVSHDLVYGLPFQTQAGVRDTIQKTIVLRPDRISYYSYAHVPWIKGTGQRGFQNEDIPQGEEKRALYEIGRDLLQQAGYTEIGMDHFALPHDSLYQAMQKGTLHRNFMGYTTTRSEVLVGLGASSISDCWTAFAQNLKDIEAYTAAVEEQTFPILKGHALTDEDLHIRRQILDLMCRFETQWQPGSSSEIEVALQGLQNDQLIEYSVDRVQVTEKGRAFLRNICMVFDEKLKKNQPQQPLFSKTV</sequence>
<feature type="binding site" evidence="15">
    <location>
        <position position="170"/>
    </location>
    <ligand>
        <name>S-adenosyl-L-methionine</name>
        <dbReference type="ChEBI" id="CHEBI:59789"/>
        <label>2</label>
    </ligand>
</feature>
<dbReference type="SUPFAM" id="SSF102114">
    <property type="entry name" value="Radical SAM enzymes"/>
    <property type="match status" value="1"/>
</dbReference>
<dbReference type="InterPro" id="IPR058240">
    <property type="entry name" value="rSAM_sf"/>
</dbReference>
<keyword evidence="6 14" id="KW-0963">Cytoplasm</keyword>
<feature type="binding site" evidence="15">
    <location>
        <position position="207"/>
    </location>
    <ligand>
        <name>S-adenosyl-L-methionine</name>
        <dbReference type="ChEBI" id="CHEBI:59789"/>
        <label>2</label>
    </ligand>
</feature>
<evidence type="ECO:0000256" key="10">
    <source>
        <dbReference type="ARBA" id="ARBA00023004"/>
    </source>
</evidence>
<keyword evidence="12 14" id="KW-0627">Porphyrin biosynthesis</keyword>
<accession>A0A2S7IPK5</accession>
<keyword evidence="8 14" id="KW-0479">Metal-binding</keyword>
<gene>
    <name evidence="18" type="primary">hemN</name>
    <name evidence="18" type="ORF">C5O19_08155</name>
</gene>
<dbReference type="CDD" id="cd01335">
    <property type="entry name" value="Radical_SAM"/>
    <property type="match status" value="1"/>
</dbReference>
<dbReference type="SFLD" id="SFLDS00029">
    <property type="entry name" value="Radical_SAM"/>
    <property type="match status" value="1"/>
</dbReference>
<evidence type="ECO:0000256" key="8">
    <source>
        <dbReference type="ARBA" id="ARBA00022723"/>
    </source>
</evidence>
<proteinExistence type="inferred from homology"/>
<feature type="domain" description="Radical SAM core" evidence="17">
    <location>
        <begin position="44"/>
        <end position="282"/>
    </location>
</feature>
<evidence type="ECO:0000256" key="7">
    <source>
        <dbReference type="ARBA" id="ARBA00022691"/>
    </source>
</evidence>
<feature type="binding site" evidence="16">
    <location>
        <position position="63"/>
    </location>
    <ligand>
        <name>[4Fe-4S] cluster</name>
        <dbReference type="ChEBI" id="CHEBI:49883"/>
        <note>4Fe-4S-S-AdoMet</note>
    </ligand>
</feature>
<dbReference type="GO" id="GO:0004109">
    <property type="term" value="F:coproporphyrinogen oxidase activity"/>
    <property type="evidence" value="ECO:0007669"/>
    <property type="project" value="InterPro"/>
</dbReference>
<evidence type="ECO:0000256" key="1">
    <source>
        <dbReference type="ARBA" id="ARBA00004496"/>
    </source>
</evidence>
<name>A0A2S7IPK5_9BACT</name>
<dbReference type="EMBL" id="PTRA01000001">
    <property type="protein sequence ID" value="PQA59599.1"/>
    <property type="molecule type" value="Genomic_DNA"/>
</dbReference>
<dbReference type="PANTHER" id="PTHR13932">
    <property type="entry name" value="COPROPORPHYRINIGEN III OXIDASE"/>
    <property type="match status" value="1"/>
</dbReference>
<feature type="binding site" evidence="15">
    <location>
        <position position="143"/>
    </location>
    <ligand>
        <name>S-adenosyl-L-methionine</name>
        <dbReference type="ChEBI" id="CHEBI:59789"/>
        <label>1</label>
    </ligand>
</feature>
<dbReference type="SFLD" id="SFLDG01065">
    <property type="entry name" value="anaerobic_coproporphyrinogen-I"/>
    <property type="match status" value="1"/>
</dbReference>
<feature type="binding site" evidence="16">
    <location>
        <position position="59"/>
    </location>
    <ligand>
        <name>[4Fe-4S] cluster</name>
        <dbReference type="ChEBI" id="CHEBI:49883"/>
        <note>4Fe-4S-S-AdoMet</note>
    </ligand>
</feature>
<evidence type="ECO:0000256" key="15">
    <source>
        <dbReference type="PIRSR" id="PIRSR000167-1"/>
    </source>
</evidence>
<dbReference type="InterPro" id="IPR004558">
    <property type="entry name" value="Coprogen_oxidase_HemN"/>
</dbReference>
<comment type="subcellular location">
    <subcellularLocation>
        <location evidence="1 14">Cytoplasm</location>
    </subcellularLocation>
</comment>
<reference evidence="19" key="1">
    <citation type="submission" date="2018-02" db="EMBL/GenBank/DDBJ databases">
        <title>Genome sequencing of Solimonas sp. HR-BB.</title>
        <authorList>
            <person name="Lee Y."/>
            <person name="Jeon C.O."/>
        </authorList>
    </citation>
    <scope>NUCLEOTIDE SEQUENCE [LARGE SCALE GENOMIC DNA]</scope>
    <source>
        <strain evidence="19">HR-U</strain>
    </source>
</reference>
<feature type="binding site" evidence="15">
    <location>
        <position position="110"/>
    </location>
    <ligand>
        <name>S-adenosyl-L-methionine</name>
        <dbReference type="ChEBI" id="CHEBI:59789"/>
        <label>1</label>
    </ligand>
</feature>
<dbReference type="PIRSF" id="PIRSF000167">
    <property type="entry name" value="HemN"/>
    <property type="match status" value="1"/>
</dbReference>
<dbReference type="NCBIfam" id="TIGR00538">
    <property type="entry name" value="hemN"/>
    <property type="match status" value="1"/>
</dbReference>
<comment type="similarity">
    <text evidence="3 14">Belongs to the anaerobic coproporphyrinogen-III oxidase family.</text>
</comment>
<dbReference type="GO" id="GO:0006782">
    <property type="term" value="P:protoporphyrinogen IX biosynthetic process"/>
    <property type="evidence" value="ECO:0007669"/>
    <property type="project" value="UniProtKB-UniPathway"/>
</dbReference>
<feature type="binding site" evidence="15">
    <location>
        <position position="328"/>
    </location>
    <ligand>
        <name>S-adenosyl-L-methionine</name>
        <dbReference type="ChEBI" id="CHEBI:59789"/>
        <label>1</label>
    </ligand>
</feature>
<dbReference type="PROSITE" id="PS51918">
    <property type="entry name" value="RADICAL_SAM"/>
    <property type="match status" value="1"/>
</dbReference>
<comment type="caution">
    <text evidence="18">The sequence shown here is derived from an EMBL/GenBank/DDBJ whole genome shotgun (WGS) entry which is preliminary data.</text>
</comment>
<evidence type="ECO:0000313" key="18">
    <source>
        <dbReference type="EMBL" id="PQA59599.1"/>
    </source>
</evidence>
<dbReference type="GO" id="GO:0051989">
    <property type="term" value="F:coproporphyrinogen dehydrogenase activity"/>
    <property type="evidence" value="ECO:0007669"/>
    <property type="project" value="UniProtKB-EC"/>
</dbReference>
<evidence type="ECO:0000256" key="16">
    <source>
        <dbReference type="PIRSR" id="PIRSR000167-2"/>
    </source>
</evidence>
<dbReference type="PANTHER" id="PTHR13932:SF6">
    <property type="entry name" value="OXYGEN-INDEPENDENT COPROPORPHYRINOGEN III OXIDASE"/>
    <property type="match status" value="1"/>
</dbReference>
<evidence type="ECO:0000256" key="3">
    <source>
        <dbReference type="ARBA" id="ARBA00005493"/>
    </source>
</evidence>
<comment type="pathway">
    <text evidence="2 14">Porphyrin-containing compound metabolism; protoporphyrin-IX biosynthesis; protoporphyrinogen-IX from coproporphyrinogen-III (AdoMet route): step 1/1.</text>
</comment>
<feature type="binding site" evidence="15">
    <location>
        <position position="53"/>
    </location>
    <ligand>
        <name>S-adenosyl-L-methionine</name>
        <dbReference type="ChEBI" id="CHEBI:59789"/>
        <label>1</label>
    </ligand>
</feature>
<dbReference type="Gene3D" id="1.10.10.920">
    <property type="match status" value="1"/>
</dbReference>
<keyword evidence="7 14" id="KW-0949">S-adenosyl-L-methionine</keyword>
<feature type="binding site" evidence="15">
    <location>
        <position position="182"/>
    </location>
    <ligand>
        <name>S-adenosyl-L-methionine</name>
        <dbReference type="ChEBI" id="CHEBI:59789"/>
        <label>2</label>
    </ligand>
</feature>
<feature type="binding site" evidence="16">
    <location>
        <position position="66"/>
    </location>
    <ligand>
        <name>[4Fe-4S] cluster</name>
        <dbReference type="ChEBI" id="CHEBI:49883"/>
        <note>4Fe-4S-S-AdoMet</note>
    </ligand>
</feature>
<evidence type="ECO:0000256" key="2">
    <source>
        <dbReference type="ARBA" id="ARBA00004785"/>
    </source>
</evidence>
<evidence type="ECO:0000256" key="4">
    <source>
        <dbReference type="ARBA" id="ARBA00011245"/>
    </source>
</evidence>
<evidence type="ECO:0000256" key="13">
    <source>
        <dbReference type="ARBA" id="ARBA00048321"/>
    </source>
</evidence>
<dbReference type="GO" id="GO:0005737">
    <property type="term" value="C:cytoplasm"/>
    <property type="evidence" value="ECO:0007669"/>
    <property type="project" value="UniProtKB-SubCell"/>
</dbReference>
<dbReference type="InterPro" id="IPR007197">
    <property type="entry name" value="rSAM"/>
</dbReference>
<keyword evidence="11 14" id="KW-0411">Iron-sulfur</keyword>
<evidence type="ECO:0000256" key="11">
    <source>
        <dbReference type="ARBA" id="ARBA00023014"/>
    </source>
</evidence>
<feature type="binding site" evidence="15">
    <location>
        <begin position="65"/>
        <end position="67"/>
    </location>
    <ligand>
        <name>S-adenosyl-L-methionine</name>
        <dbReference type="ChEBI" id="CHEBI:59789"/>
        <label>2</label>
    </ligand>
</feature>
<evidence type="ECO:0000256" key="5">
    <source>
        <dbReference type="ARBA" id="ARBA00022485"/>
    </source>
</evidence>
<dbReference type="Pfam" id="PF04055">
    <property type="entry name" value="Radical_SAM"/>
    <property type="match status" value="1"/>
</dbReference>
<evidence type="ECO:0000256" key="14">
    <source>
        <dbReference type="PIRNR" id="PIRNR000167"/>
    </source>
</evidence>
<evidence type="ECO:0000256" key="12">
    <source>
        <dbReference type="ARBA" id="ARBA00023244"/>
    </source>
</evidence>
<evidence type="ECO:0000313" key="19">
    <source>
        <dbReference type="Proteomes" id="UP000239590"/>
    </source>
</evidence>
<dbReference type="InterPro" id="IPR006638">
    <property type="entry name" value="Elp3/MiaA/NifB-like_rSAM"/>
</dbReference>
<dbReference type="InterPro" id="IPR013785">
    <property type="entry name" value="Aldolase_TIM"/>
</dbReference>
<keyword evidence="10 14" id="KW-0408">Iron</keyword>
<dbReference type="OrthoDB" id="9808022at2"/>
<dbReference type="Gene3D" id="3.20.20.70">
    <property type="entry name" value="Aldolase class I"/>
    <property type="match status" value="1"/>
</dbReference>
<dbReference type="Proteomes" id="UP000239590">
    <property type="component" value="Unassembled WGS sequence"/>
</dbReference>
<comment type="subunit">
    <text evidence="4">Monomer.</text>
</comment>
<feature type="binding site" evidence="15">
    <location>
        <begin position="111"/>
        <end position="112"/>
    </location>
    <ligand>
        <name>S-adenosyl-L-methionine</name>
        <dbReference type="ChEBI" id="CHEBI:59789"/>
        <label>2</label>
    </ligand>
</feature>
<dbReference type="SMART" id="SM00729">
    <property type="entry name" value="Elp3"/>
    <property type="match status" value="1"/>
</dbReference>
<protein>
    <recommendedName>
        <fullName evidence="14">Coproporphyrinogen-III oxidase</fullName>
        <ecNumber evidence="14">1.3.98.3</ecNumber>
    </recommendedName>
</protein>
<comment type="catalytic activity">
    <reaction evidence="13 14">
        <text>coproporphyrinogen III + 2 S-adenosyl-L-methionine = protoporphyrinogen IX + 2 5'-deoxyadenosine + 2 L-methionine + 2 CO2</text>
        <dbReference type="Rhea" id="RHEA:15425"/>
        <dbReference type="ChEBI" id="CHEBI:16526"/>
        <dbReference type="ChEBI" id="CHEBI:17319"/>
        <dbReference type="ChEBI" id="CHEBI:57307"/>
        <dbReference type="ChEBI" id="CHEBI:57309"/>
        <dbReference type="ChEBI" id="CHEBI:57844"/>
        <dbReference type="ChEBI" id="CHEBI:59789"/>
        <dbReference type="EC" id="1.3.98.3"/>
    </reaction>
</comment>
<dbReference type="InterPro" id="IPR034505">
    <property type="entry name" value="Coproporphyrinogen-III_oxidase"/>
</dbReference>
<dbReference type="GO" id="GO:0051539">
    <property type="term" value="F:4 iron, 4 sulfur cluster binding"/>
    <property type="evidence" value="ECO:0007669"/>
    <property type="project" value="UniProtKB-KW"/>
</dbReference>
<keyword evidence="5 14" id="KW-0004">4Fe-4S</keyword>
<dbReference type="SFLD" id="SFLDG01082">
    <property type="entry name" value="B12-binding_domain_containing"/>
    <property type="match status" value="1"/>
</dbReference>